<dbReference type="Proteomes" id="UP000297703">
    <property type="component" value="Unassembled WGS sequence"/>
</dbReference>
<evidence type="ECO:0000313" key="2">
    <source>
        <dbReference type="Proteomes" id="UP000297703"/>
    </source>
</evidence>
<organism evidence="1 2">
    <name type="scientific">Platysternon megacephalum</name>
    <name type="common">big-headed turtle</name>
    <dbReference type="NCBI Taxonomy" id="55544"/>
    <lineage>
        <taxon>Eukaryota</taxon>
        <taxon>Metazoa</taxon>
        <taxon>Chordata</taxon>
        <taxon>Craniata</taxon>
        <taxon>Vertebrata</taxon>
        <taxon>Euteleostomi</taxon>
        <taxon>Archelosauria</taxon>
        <taxon>Testudinata</taxon>
        <taxon>Testudines</taxon>
        <taxon>Cryptodira</taxon>
        <taxon>Durocryptodira</taxon>
        <taxon>Testudinoidea</taxon>
        <taxon>Platysternidae</taxon>
        <taxon>Platysternon</taxon>
    </lineage>
</organism>
<sequence>MQEWERERESCVYQCVLHTLPMHNYTFIHNCEHVLYAQPHGDTTWACRLKPYIQMHTLNMKTHSKCMHYWTLPVFAQTYLPQAHNTHPDMHKGTMHTPTTQTGTSAHKDTIPHTHNEHKPHMYTVRTSDQSSHTHPCTPG</sequence>
<dbReference type="EMBL" id="QXTE01000087">
    <property type="protein sequence ID" value="TFK07195.1"/>
    <property type="molecule type" value="Genomic_DNA"/>
</dbReference>
<accession>A0A4D9EF58</accession>
<name>A0A4D9EF58_9SAUR</name>
<reference evidence="1 2" key="1">
    <citation type="submission" date="2019-04" db="EMBL/GenBank/DDBJ databases">
        <title>Draft genome of the big-headed turtle Platysternon megacephalum.</title>
        <authorList>
            <person name="Gong S."/>
        </authorList>
    </citation>
    <scope>NUCLEOTIDE SEQUENCE [LARGE SCALE GENOMIC DNA]</scope>
    <source>
        <strain evidence="1">DO16091913</strain>
        <tissue evidence="1">Muscle</tissue>
    </source>
</reference>
<keyword evidence="2" id="KW-1185">Reference proteome</keyword>
<gene>
    <name evidence="1" type="ORF">DR999_PMT09873</name>
</gene>
<protein>
    <submittedName>
        <fullName evidence="1">Potassium/sodium hyperpolarization-activated cyclic nucleotide-gated channel 2</fullName>
    </submittedName>
</protein>
<comment type="caution">
    <text evidence="1">The sequence shown here is derived from an EMBL/GenBank/DDBJ whole genome shotgun (WGS) entry which is preliminary data.</text>
</comment>
<evidence type="ECO:0000313" key="1">
    <source>
        <dbReference type="EMBL" id="TFK07195.1"/>
    </source>
</evidence>
<reference evidence="1 2" key="2">
    <citation type="submission" date="2019-04" db="EMBL/GenBank/DDBJ databases">
        <title>The genome sequence of big-headed turtle.</title>
        <authorList>
            <person name="Gong S."/>
        </authorList>
    </citation>
    <scope>NUCLEOTIDE SEQUENCE [LARGE SCALE GENOMIC DNA]</scope>
    <source>
        <strain evidence="1">DO16091913</strain>
        <tissue evidence="1">Muscle</tissue>
    </source>
</reference>
<dbReference type="AlphaFoldDB" id="A0A4D9EF58"/>
<proteinExistence type="predicted"/>